<gene>
    <name evidence="1" type="ORF">COU17_03650</name>
</gene>
<dbReference type="AlphaFoldDB" id="A0A2M6WDI9"/>
<comment type="caution">
    <text evidence="1">The sequence shown here is derived from an EMBL/GenBank/DDBJ whole genome shotgun (WGS) entry which is preliminary data.</text>
</comment>
<evidence type="ECO:0000313" key="1">
    <source>
        <dbReference type="EMBL" id="PIT90860.1"/>
    </source>
</evidence>
<dbReference type="Proteomes" id="UP000228809">
    <property type="component" value="Unassembled WGS sequence"/>
</dbReference>
<evidence type="ECO:0000313" key="2">
    <source>
        <dbReference type="Proteomes" id="UP000228809"/>
    </source>
</evidence>
<dbReference type="EMBL" id="PFBJ01000020">
    <property type="protein sequence ID" value="PIT90860.1"/>
    <property type="molecule type" value="Genomic_DNA"/>
</dbReference>
<organism evidence="1 2">
    <name type="scientific">Candidatus Kaiserbacteria bacterium CG10_big_fil_rev_8_21_14_0_10_49_17</name>
    <dbReference type="NCBI Taxonomy" id="1974609"/>
    <lineage>
        <taxon>Bacteria</taxon>
        <taxon>Candidatus Kaiseribacteriota</taxon>
    </lineage>
</organism>
<name>A0A2M6WDI9_9BACT</name>
<sequence length="340" mass="36910">MISLRAPLIFILFFAFLVVPFLVYAQVALPTDSSTDTLTITTNPEYPRPFSVAEIRIQSFSVDLNQLTISWFLNGTLQKEGVGERTFLFQTGGIGEKATVRIVARSSIGVIADEVVEITPASVDLIWQGRTYTPPFYRGRSVVSAEALVDIVAFPQIILNNRFLQDDEVTYTWKKDGEVLGEYSGYGKNTLLIQAPFQGSATTIEVLATAGGGAVNAEGVAVIEPIEPFIRVYENDPLLGVQFHKAITGTLIPTSNDVTVTAYPFFFSVENRNSSALSYEWLANDTPIDSLGNDRGSINIAVDDGQVGVADLSLSIQNAVRIFQAAAAAFSITFGSETNL</sequence>
<reference evidence="2" key="1">
    <citation type="submission" date="2017-09" db="EMBL/GenBank/DDBJ databases">
        <title>Depth-based differentiation of microbial function through sediment-hosted aquifers and enrichment of novel symbionts in the deep terrestrial subsurface.</title>
        <authorList>
            <person name="Probst A.J."/>
            <person name="Ladd B."/>
            <person name="Jarett J.K."/>
            <person name="Geller-Mcgrath D.E."/>
            <person name="Sieber C.M.K."/>
            <person name="Emerson J.B."/>
            <person name="Anantharaman K."/>
            <person name="Thomas B.C."/>
            <person name="Malmstrom R."/>
            <person name="Stieglmeier M."/>
            <person name="Klingl A."/>
            <person name="Woyke T."/>
            <person name="Ryan C.M."/>
            <person name="Banfield J.F."/>
        </authorList>
    </citation>
    <scope>NUCLEOTIDE SEQUENCE [LARGE SCALE GENOMIC DNA]</scope>
</reference>
<accession>A0A2M6WDI9</accession>
<proteinExistence type="predicted"/>
<protein>
    <submittedName>
        <fullName evidence="1">Uncharacterized protein</fullName>
    </submittedName>
</protein>